<keyword evidence="1" id="KW-0472">Membrane</keyword>
<sequence length="147" mass="16479">MAHILSLIPLVGIGIVVSLLVFLYFEKRAITAKRQHEHDGFVPKEGNLAESFARYETQNNVVAYMGGVFIFTLFFSYTGFFTQGLTLADVFLYIFLTAFLGSIIILVIKFKRSILVKVFATFLYGAPLITASAFGFIVSYLFYSLLS</sequence>
<evidence type="ECO:0000256" key="1">
    <source>
        <dbReference type="SAM" id="Phobius"/>
    </source>
</evidence>
<dbReference type="Proteomes" id="UP000703590">
    <property type="component" value="Unassembled WGS sequence"/>
</dbReference>
<protein>
    <submittedName>
        <fullName evidence="2">Uncharacterized protein</fullName>
    </submittedName>
</protein>
<dbReference type="RefSeq" id="WP_205457783.1">
    <property type="nucleotide sequence ID" value="NZ_JAFHKK010000001.1"/>
</dbReference>
<feature type="transmembrane region" description="Helical" evidence="1">
    <location>
        <begin position="122"/>
        <end position="143"/>
    </location>
</feature>
<reference evidence="2 3" key="2">
    <citation type="submission" date="2021-02" db="EMBL/GenBank/DDBJ databases">
        <title>Sulfurospirillum tamanensis sp. nov.</title>
        <authorList>
            <person name="Frolova A."/>
            <person name="Merkel A."/>
            <person name="Slobodkin A."/>
        </authorList>
    </citation>
    <scope>NUCLEOTIDE SEQUENCE [LARGE SCALE GENOMIC DNA]</scope>
    <source>
        <strain evidence="2 3">T05b</strain>
    </source>
</reference>
<feature type="transmembrane region" description="Helical" evidence="1">
    <location>
        <begin position="6"/>
        <end position="25"/>
    </location>
</feature>
<keyword evidence="1" id="KW-1133">Transmembrane helix</keyword>
<name>A0ABS2WPM2_9BACT</name>
<accession>A0ABS2WPM2</accession>
<feature type="transmembrane region" description="Helical" evidence="1">
    <location>
        <begin position="90"/>
        <end position="110"/>
    </location>
</feature>
<dbReference type="EMBL" id="JAFHKK010000001">
    <property type="protein sequence ID" value="MBN2963353.1"/>
    <property type="molecule type" value="Genomic_DNA"/>
</dbReference>
<keyword evidence="3" id="KW-1185">Reference proteome</keyword>
<comment type="caution">
    <text evidence="2">The sequence shown here is derived from an EMBL/GenBank/DDBJ whole genome shotgun (WGS) entry which is preliminary data.</text>
</comment>
<proteinExistence type="predicted"/>
<keyword evidence="1" id="KW-0812">Transmembrane</keyword>
<organism evidence="2 3">
    <name type="scientific">Sulfurospirillum tamanense</name>
    <dbReference type="NCBI Taxonomy" id="2813362"/>
    <lineage>
        <taxon>Bacteria</taxon>
        <taxon>Pseudomonadati</taxon>
        <taxon>Campylobacterota</taxon>
        <taxon>Epsilonproteobacteria</taxon>
        <taxon>Campylobacterales</taxon>
        <taxon>Sulfurospirillaceae</taxon>
        <taxon>Sulfurospirillum</taxon>
    </lineage>
</organism>
<reference evidence="2 3" key="3">
    <citation type="submission" date="2021-02" db="EMBL/GenBank/DDBJ databases">
        <authorList>
            <person name="Merkel A.Y."/>
        </authorList>
    </citation>
    <scope>NUCLEOTIDE SEQUENCE [LARGE SCALE GENOMIC DNA]</scope>
    <source>
        <strain evidence="2 3">T05b</strain>
    </source>
</reference>
<feature type="transmembrane region" description="Helical" evidence="1">
    <location>
        <begin position="61"/>
        <end position="78"/>
    </location>
</feature>
<reference evidence="3" key="1">
    <citation type="submission" date="2021-02" db="EMBL/GenBank/DDBJ databases">
        <title>Sulfurospirillum tamanensis sp. nov.</title>
        <authorList>
            <person name="Merkel A.Y."/>
        </authorList>
    </citation>
    <scope>NUCLEOTIDE SEQUENCE [LARGE SCALE GENOMIC DNA]</scope>
    <source>
        <strain evidence="3">T05b</strain>
    </source>
</reference>
<gene>
    <name evidence="2" type="ORF">JWV37_01040</name>
</gene>
<evidence type="ECO:0000313" key="2">
    <source>
        <dbReference type="EMBL" id="MBN2963353.1"/>
    </source>
</evidence>
<evidence type="ECO:0000313" key="3">
    <source>
        <dbReference type="Proteomes" id="UP000703590"/>
    </source>
</evidence>